<evidence type="ECO:0000256" key="4">
    <source>
        <dbReference type="ARBA" id="ARBA00023136"/>
    </source>
</evidence>
<comment type="subcellular location">
    <subcellularLocation>
        <location evidence="1">Cell membrane</location>
        <topology evidence="1">Multi-pass membrane protein</topology>
    </subcellularLocation>
</comment>
<feature type="domain" description="Major facilitator superfamily (MFS) profile" evidence="7">
    <location>
        <begin position="27"/>
        <end position="481"/>
    </location>
</feature>
<keyword evidence="2 6" id="KW-0812">Transmembrane</keyword>
<feature type="transmembrane region" description="Helical" evidence="6">
    <location>
        <begin position="317"/>
        <end position="339"/>
    </location>
</feature>
<protein>
    <submittedName>
        <fullName evidence="8">MFS transporter</fullName>
    </submittedName>
</protein>
<feature type="transmembrane region" description="Helical" evidence="6">
    <location>
        <begin position="351"/>
        <end position="370"/>
    </location>
</feature>
<gene>
    <name evidence="8" type="ORF">HCJ94_29010</name>
</gene>
<feature type="transmembrane region" description="Helical" evidence="6">
    <location>
        <begin position="217"/>
        <end position="239"/>
    </location>
</feature>
<sequence length="483" mass="50326">MRDRPSPGPTTHPAGDPAPEHRRRWPALGVGLVAAFMTLLDVSIVNVAVPSMDRALGASPSDLQWVLSGYALTFGLVLVPAGRFGDAHGRRTAFVVGIALFTVTSAAAGLAPSPAWLVAARLLQGAAAGVVNPQVTGLIQELFQGPERARPFGLLGATIGISTAVGPLLGGLLIHVGGIEHGWRWVFFVNVPVGVLAVVLGWRLLPHRPRGRADHRRLDPVGVVLLGLGVLLILLPLVQQQWRNPAKWLLVPAGLLALAAFAGWERWYARRREPLFDLRLFGVRSYGLGALIALVYFGGFTAIFFVFTLYVQNGLGYSALVAGLAITPFALGSAAASAIGGRIVNRYGRPLVAVGLLAVVAGLLTVVLALDRVPAGVPVPWWTAAPLLLAGLGSGLVIAPNQTLTLSQVPVRQAGRGAGMLQTGQRIGSAAGIAAVGSAFFSALAASAGDWSVAFRHSLLIASGTIALALVAALVDIIRGRRG</sequence>
<dbReference type="EMBL" id="JAATEO010000068">
    <property type="protein sequence ID" value="NJP35883.1"/>
    <property type="molecule type" value="Genomic_DNA"/>
</dbReference>
<feature type="transmembrane region" description="Helical" evidence="6">
    <location>
        <begin position="63"/>
        <end position="81"/>
    </location>
</feature>
<reference evidence="8 9" key="1">
    <citation type="submission" date="2020-03" db="EMBL/GenBank/DDBJ databases">
        <title>WGS of actinomycetes isolated from Thailand.</title>
        <authorList>
            <person name="Thawai C."/>
        </authorList>
    </citation>
    <scope>NUCLEOTIDE SEQUENCE [LARGE SCALE GENOMIC DNA]</scope>
    <source>
        <strain evidence="8 9">HSS6-12</strain>
    </source>
</reference>
<evidence type="ECO:0000256" key="2">
    <source>
        <dbReference type="ARBA" id="ARBA00022692"/>
    </source>
</evidence>
<dbReference type="InterPro" id="IPR020846">
    <property type="entry name" value="MFS_dom"/>
</dbReference>
<accession>A0ABX0ZFT4</accession>
<comment type="caution">
    <text evidence="8">The sequence shown here is derived from an EMBL/GenBank/DDBJ whole genome shotgun (WGS) entry which is preliminary data.</text>
</comment>
<evidence type="ECO:0000313" key="8">
    <source>
        <dbReference type="EMBL" id="NJP35883.1"/>
    </source>
</evidence>
<dbReference type="RefSeq" id="WP_168004187.1">
    <property type="nucleotide sequence ID" value="NZ_JAATEO010000068.1"/>
</dbReference>
<feature type="compositionally biased region" description="Pro residues" evidence="5">
    <location>
        <begin position="1"/>
        <end position="10"/>
    </location>
</feature>
<evidence type="ECO:0000256" key="6">
    <source>
        <dbReference type="SAM" id="Phobius"/>
    </source>
</evidence>
<keyword evidence="3 6" id="KW-1133">Transmembrane helix</keyword>
<dbReference type="CDD" id="cd17321">
    <property type="entry name" value="MFS_MMR_MDR_like"/>
    <property type="match status" value="1"/>
</dbReference>
<dbReference type="PANTHER" id="PTHR42718">
    <property type="entry name" value="MAJOR FACILITATOR SUPERFAMILY MULTIDRUG TRANSPORTER MFSC"/>
    <property type="match status" value="1"/>
</dbReference>
<dbReference type="InterPro" id="IPR011701">
    <property type="entry name" value="MFS"/>
</dbReference>
<evidence type="ECO:0000256" key="1">
    <source>
        <dbReference type="ARBA" id="ARBA00004651"/>
    </source>
</evidence>
<dbReference type="PROSITE" id="PS00217">
    <property type="entry name" value="SUGAR_TRANSPORT_2"/>
    <property type="match status" value="1"/>
</dbReference>
<dbReference type="Gene3D" id="1.20.1250.20">
    <property type="entry name" value="MFS general substrate transporter like domains"/>
    <property type="match status" value="1"/>
</dbReference>
<evidence type="ECO:0000256" key="5">
    <source>
        <dbReference type="SAM" id="MobiDB-lite"/>
    </source>
</evidence>
<feature type="transmembrane region" description="Helical" evidence="6">
    <location>
        <begin position="27"/>
        <end position="51"/>
    </location>
</feature>
<dbReference type="SUPFAM" id="SSF103473">
    <property type="entry name" value="MFS general substrate transporter"/>
    <property type="match status" value="1"/>
</dbReference>
<feature type="transmembrane region" description="Helical" evidence="6">
    <location>
        <begin position="245"/>
        <end position="264"/>
    </location>
</feature>
<feature type="transmembrane region" description="Helical" evidence="6">
    <location>
        <begin position="427"/>
        <end position="447"/>
    </location>
</feature>
<keyword evidence="9" id="KW-1185">Reference proteome</keyword>
<dbReference type="Gene3D" id="1.20.1720.10">
    <property type="entry name" value="Multidrug resistance protein D"/>
    <property type="match status" value="1"/>
</dbReference>
<feature type="transmembrane region" description="Helical" evidence="6">
    <location>
        <begin position="285"/>
        <end position="311"/>
    </location>
</feature>
<feature type="transmembrane region" description="Helical" evidence="6">
    <location>
        <begin position="382"/>
        <end position="406"/>
    </location>
</feature>
<dbReference type="Pfam" id="PF07690">
    <property type="entry name" value="MFS_1"/>
    <property type="match status" value="1"/>
</dbReference>
<feature type="region of interest" description="Disordered" evidence="5">
    <location>
        <begin position="1"/>
        <end position="22"/>
    </location>
</feature>
<name>A0ABX0ZFT4_9ACTN</name>
<dbReference type="InterPro" id="IPR005829">
    <property type="entry name" value="Sugar_transporter_CS"/>
</dbReference>
<evidence type="ECO:0000259" key="7">
    <source>
        <dbReference type="PROSITE" id="PS50850"/>
    </source>
</evidence>
<proteinExistence type="predicted"/>
<organism evidence="8 9">
    <name type="scientific">Micromonospora thermarum</name>
    <dbReference type="NCBI Taxonomy" id="2720024"/>
    <lineage>
        <taxon>Bacteria</taxon>
        <taxon>Bacillati</taxon>
        <taxon>Actinomycetota</taxon>
        <taxon>Actinomycetes</taxon>
        <taxon>Micromonosporales</taxon>
        <taxon>Micromonosporaceae</taxon>
        <taxon>Micromonospora</taxon>
    </lineage>
</organism>
<evidence type="ECO:0000313" key="9">
    <source>
        <dbReference type="Proteomes" id="UP000783871"/>
    </source>
</evidence>
<dbReference type="PANTHER" id="PTHR42718:SF39">
    <property type="entry name" value="ACTINORHODIN TRANSPORTER-RELATED"/>
    <property type="match status" value="1"/>
</dbReference>
<dbReference type="PROSITE" id="PS50850">
    <property type="entry name" value="MFS"/>
    <property type="match status" value="1"/>
</dbReference>
<feature type="transmembrane region" description="Helical" evidence="6">
    <location>
        <begin position="182"/>
        <end position="205"/>
    </location>
</feature>
<dbReference type="InterPro" id="IPR036259">
    <property type="entry name" value="MFS_trans_sf"/>
</dbReference>
<keyword evidence="4 6" id="KW-0472">Membrane</keyword>
<feature type="transmembrane region" description="Helical" evidence="6">
    <location>
        <begin position="118"/>
        <end position="139"/>
    </location>
</feature>
<feature type="transmembrane region" description="Helical" evidence="6">
    <location>
        <begin position="151"/>
        <end position="176"/>
    </location>
</feature>
<feature type="transmembrane region" description="Helical" evidence="6">
    <location>
        <begin position="459"/>
        <end position="478"/>
    </location>
</feature>
<feature type="transmembrane region" description="Helical" evidence="6">
    <location>
        <begin position="93"/>
        <end position="112"/>
    </location>
</feature>
<dbReference type="Proteomes" id="UP000783871">
    <property type="component" value="Unassembled WGS sequence"/>
</dbReference>
<dbReference type="PRINTS" id="PR01036">
    <property type="entry name" value="TCRTETB"/>
</dbReference>
<evidence type="ECO:0000256" key="3">
    <source>
        <dbReference type="ARBA" id="ARBA00022989"/>
    </source>
</evidence>